<name>A0A6A2Z4G6_HIBSY</name>
<evidence type="ECO:0000313" key="3">
    <source>
        <dbReference type="Proteomes" id="UP000436088"/>
    </source>
</evidence>
<dbReference type="PANTHER" id="PTHR43116">
    <property type="entry name" value="PEPTIDE CHAIN RELEASE FACTOR 2"/>
    <property type="match status" value="1"/>
</dbReference>
<reference evidence="2" key="1">
    <citation type="submission" date="2019-09" db="EMBL/GenBank/DDBJ databases">
        <title>Draft genome information of white flower Hibiscus syriacus.</title>
        <authorList>
            <person name="Kim Y.-M."/>
        </authorList>
    </citation>
    <scope>NUCLEOTIDE SEQUENCE [LARGE SCALE GENOMIC DNA]</scope>
    <source>
        <strain evidence="2">YM2019G1</strain>
    </source>
</reference>
<evidence type="ECO:0000259" key="1">
    <source>
        <dbReference type="SMART" id="SM00937"/>
    </source>
</evidence>
<dbReference type="InterPro" id="IPR045853">
    <property type="entry name" value="Pep_chain_release_fac_I_sf"/>
</dbReference>
<dbReference type="AlphaFoldDB" id="A0A6A2Z4G6"/>
<dbReference type="Proteomes" id="UP000436088">
    <property type="component" value="Unassembled WGS sequence"/>
</dbReference>
<proteinExistence type="predicted"/>
<sequence length="318" mass="35149">MVRDYDLWNDPAKSNEILVKLADSVKVVDALKDLKYKAEEAKLIAQLAEIDAVNYSLFEQAYDASLAINDLLDKYDVSKLLRGPYEMEGACVIIKAGSEGNKSEWAKKQGYKGRVVEKNLSTNGGIKSATIEFEFEYAYGFLSGERGVHCMIRSSQNGSVHNEVSSVGVDVVPLFLGTSPDLPISDDDLILLSNLSAGEKHGRRGHTVSVQHVPTALTFQSSGERSYFANQIKALNRLKAKLLVVANEQGVPSVSSIKGDAIIDVWQKETRRYMFHPSKLVRDVKTGLELPDLNSVLDENIEPFIAAHINTRQSNITF</sequence>
<keyword evidence="3" id="KW-1185">Reference proteome</keyword>
<feature type="domain" description="Peptide chain release factor" evidence="1">
    <location>
        <begin position="46"/>
        <end position="145"/>
    </location>
</feature>
<dbReference type="Gene3D" id="3.30.70.1660">
    <property type="match status" value="1"/>
</dbReference>
<dbReference type="InterPro" id="IPR005139">
    <property type="entry name" value="PCRF"/>
</dbReference>
<evidence type="ECO:0000313" key="2">
    <source>
        <dbReference type="EMBL" id="KAE8686607.1"/>
    </source>
</evidence>
<dbReference type="Pfam" id="PF03462">
    <property type="entry name" value="PCRF"/>
    <property type="match status" value="1"/>
</dbReference>
<dbReference type="EMBL" id="VEPZ02001213">
    <property type="protein sequence ID" value="KAE8686607.1"/>
    <property type="molecule type" value="Genomic_DNA"/>
</dbReference>
<organism evidence="2 3">
    <name type="scientific">Hibiscus syriacus</name>
    <name type="common">Rose of Sharon</name>
    <dbReference type="NCBI Taxonomy" id="106335"/>
    <lineage>
        <taxon>Eukaryota</taxon>
        <taxon>Viridiplantae</taxon>
        <taxon>Streptophyta</taxon>
        <taxon>Embryophyta</taxon>
        <taxon>Tracheophyta</taxon>
        <taxon>Spermatophyta</taxon>
        <taxon>Magnoliopsida</taxon>
        <taxon>eudicotyledons</taxon>
        <taxon>Gunneridae</taxon>
        <taxon>Pentapetalae</taxon>
        <taxon>rosids</taxon>
        <taxon>malvids</taxon>
        <taxon>Malvales</taxon>
        <taxon>Malvaceae</taxon>
        <taxon>Malvoideae</taxon>
        <taxon>Hibiscus</taxon>
    </lineage>
</organism>
<dbReference type="Gene3D" id="3.30.160.20">
    <property type="match status" value="1"/>
</dbReference>
<dbReference type="PANTHER" id="PTHR43116:SF4">
    <property type="entry name" value="PEPTIDE CHAIN RELEASE FACTOR PRFB3, CHLOROPLASTIC"/>
    <property type="match status" value="1"/>
</dbReference>
<protein>
    <submittedName>
        <fullName evidence="2">Peptide chain release factor PrfB3</fullName>
    </submittedName>
</protein>
<dbReference type="SMART" id="SM00937">
    <property type="entry name" value="PCRF"/>
    <property type="match status" value="1"/>
</dbReference>
<gene>
    <name evidence="2" type="ORF">F3Y22_tig00111053pilonHSYRG00028</name>
</gene>
<dbReference type="SUPFAM" id="SSF75620">
    <property type="entry name" value="Release factor"/>
    <property type="match status" value="1"/>
</dbReference>
<dbReference type="GO" id="GO:0006415">
    <property type="term" value="P:translational termination"/>
    <property type="evidence" value="ECO:0007669"/>
    <property type="project" value="InterPro"/>
</dbReference>
<accession>A0A6A2Z4G6</accession>
<comment type="caution">
    <text evidence="2">The sequence shown here is derived from an EMBL/GenBank/DDBJ whole genome shotgun (WGS) entry which is preliminary data.</text>
</comment>